<dbReference type="GO" id="GO:0005524">
    <property type="term" value="F:ATP binding"/>
    <property type="evidence" value="ECO:0007669"/>
    <property type="project" value="UniProtKB-KW"/>
</dbReference>
<dbReference type="InterPro" id="IPR027417">
    <property type="entry name" value="P-loop_NTPase"/>
</dbReference>
<name>U6GUC6_EIMAC</name>
<gene>
    <name evidence="7" type="ORF">EAH_00065170</name>
</gene>
<dbReference type="GO" id="GO:1990883">
    <property type="term" value="F:18S rRNA cytidine N-acetyltransferase activity"/>
    <property type="evidence" value="ECO:0007669"/>
    <property type="project" value="TreeGrafter"/>
</dbReference>
<comment type="subcellular location">
    <subcellularLocation>
        <location evidence="1">Nucleus</location>
    </subcellularLocation>
</comment>
<evidence type="ECO:0000313" key="8">
    <source>
        <dbReference type="Proteomes" id="UP000018050"/>
    </source>
</evidence>
<reference evidence="7" key="1">
    <citation type="submission" date="2013-10" db="EMBL/GenBank/DDBJ databases">
        <title>Genomic analysis of the causative agents of coccidiosis in chickens.</title>
        <authorList>
            <person name="Reid A.J."/>
            <person name="Blake D."/>
            <person name="Billington K."/>
            <person name="Browne H."/>
            <person name="Dunn M."/>
            <person name="Hung S."/>
            <person name="Kawahara F."/>
            <person name="Miranda-Saavedra D."/>
            <person name="Mourier T."/>
            <person name="Nagra H."/>
            <person name="Otto T.D."/>
            <person name="Rawlings N."/>
            <person name="Sanchez A."/>
            <person name="Sanders M."/>
            <person name="Subramaniam C."/>
            <person name="Tay Y."/>
            <person name="Dear P."/>
            <person name="Doerig C."/>
            <person name="Gruber A."/>
            <person name="Parkinson J."/>
            <person name="Shirley M."/>
            <person name="Wan K.L."/>
            <person name="Berriman M."/>
            <person name="Tomley F."/>
            <person name="Pain A."/>
        </authorList>
    </citation>
    <scope>NUCLEOTIDE SEQUENCE</scope>
    <source>
        <strain evidence="7">Houghton</strain>
    </source>
</reference>
<sequence>MDIHSRYKTEAFSSIDPRFNMRMLLSLVSCRRCLVLDDELNILPINGGEALETASPALQQQQQQRLQQQQQQQELLQQIISKVQHAPPLDALVRLCVSPDQATAVIAFLDCLCSCSSFRSKLQEEASQQQPPAAAAPAAGVGTAAATGAFQTVALTAARGRGKSAALGLAVAAAVALGVSSTFVCAPSAENVQTLFEFVQKGLVAMGLREQADFQVSVETVETGRRGVRGADISGASSTGLYEQQEVKVVSQIEGIGPYTVLLSSTCNGYEGTGRSLSLKLLGELRRGFKGPVNGVGGEKGLRRQLKELSLETPIRYAAGDAVEAWLNQLLCLDCTEAPALNPQ</sequence>
<dbReference type="PANTHER" id="PTHR10925:SF5">
    <property type="entry name" value="RNA CYTIDINE ACETYLTRANSFERASE"/>
    <property type="match status" value="1"/>
</dbReference>
<evidence type="ECO:0000256" key="3">
    <source>
        <dbReference type="ARBA" id="ARBA00022741"/>
    </source>
</evidence>
<dbReference type="AlphaFoldDB" id="U6GUC6"/>
<keyword evidence="3" id="KW-0547">Nucleotide-binding</keyword>
<keyword evidence="5" id="KW-0012">Acyltransferase</keyword>
<dbReference type="InterPro" id="IPR032672">
    <property type="entry name" value="TmcA/NAT10/Kre33"/>
</dbReference>
<keyword evidence="2" id="KW-0808">Transferase</keyword>
<reference evidence="7" key="2">
    <citation type="submission" date="2013-10" db="EMBL/GenBank/DDBJ databases">
        <authorList>
            <person name="Aslett M."/>
        </authorList>
    </citation>
    <scope>NUCLEOTIDE SEQUENCE</scope>
    <source>
        <strain evidence="7">Houghton</strain>
    </source>
</reference>
<evidence type="ECO:0000256" key="4">
    <source>
        <dbReference type="ARBA" id="ARBA00022840"/>
    </source>
</evidence>
<evidence type="ECO:0000313" key="7">
    <source>
        <dbReference type="EMBL" id="CDI82164.1"/>
    </source>
</evidence>
<evidence type="ECO:0000259" key="6">
    <source>
        <dbReference type="Pfam" id="PF05127"/>
    </source>
</evidence>
<dbReference type="OrthoDB" id="10067491at2759"/>
<protein>
    <recommendedName>
        <fullName evidence="6">TcmA/NAT10 helicase domain-containing protein</fullName>
    </recommendedName>
</protein>
<dbReference type="GO" id="GO:0005730">
    <property type="term" value="C:nucleolus"/>
    <property type="evidence" value="ECO:0007669"/>
    <property type="project" value="TreeGrafter"/>
</dbReference>
<accession>U6GUC6</accession>
<feature type="domain" description="TcmA/NAT10 helicase" evidence="6">
    <location>
        <begin position="155"/>
        <end position="334"/>
    </location>
</feature>
<dbReference type="GeneID" id="25274587"/>
<dbReference type="VEuPathDB" id="ToxoDB:EAH_00065170"/>
<dbReference type="GO" id="GO:0030686">
    <property type="term" value="C:90S preribosome"/>
    <property type="evidence" value="ECO:0007669"/>
    <property type="project" value="TreeGrafter"/>
</dbReference>
<keyword evidence="8" id="KW-1185">Reference proteome</keyword>
<dbReference type="Proteomes" id="UP000018050">
    <property type="component" value="Unassembled WGS sequence"/>
</dbReference>
<dbReference type="PANTHER" id="PTHR10925">
    <property type="entry name" value="N-ACETYLTRANSFERASE 10"/>
    <property type="match status" value="1"/>
</dbReference>
<evidence type="ECO:0000256" key="5">
    <source>
        <dbReference type="ARBA" id="ARBA00023315"/>
    </source>
</evidence>
<dbReference type="GO" id="GO:1904812">
    <property type="term" value="P:rRNA acetylation involved in maturation of SSU-rRNA"/>
    <property type="evidence" value="ECO:0007669"/>
    <property type="project" value="TreeGrafter"/>
</dbReference>
<dbReference type="Pfam" id="PF05127">
    <property type="entry name" value="NAT10_TcmA_helicase"/>
    <property type="match status" value="1"/>
</dbReference>
<evidence type="ECO:0000256" key="1">
    <source>
        <dbReference type="ARBA" id="ARBA00004123"/>
    </source>
</evidence>
<dbReference type="EMBL" id="HG672109">
    <property type="protein sequence ID" value="CDI82164.1"/>
    <property type="molecule type" value="Genomic_DNA"/>
</dbReference>
<dbReference type="Gene3D" id="3.40.50.300">
    <property type="entry name" value="P-loop containing nucleotide triphosphate hydrolases"/>
    <property type="match status" value="1"/>
</dbReference>
<evidence type="ECO:0000256" key="2">
    <source>
        <dbReference type="ARBA" id="ARBA00022679"/>
    </source>
</evidence>
<organism evidence="7 8">
    <name type="scientific">Eimeria acervulina</name>
    <name type="common">Coccidian parasite</name>
    <dbReference type="NCBI Taxonomy" id="5801"/>
    <lineage>
        <taxon>Eukaryota</taxon>
        <taxon>Sar</taxon>
        <taxon>Alveolata</taxon>
        <taxon>Apicomplexa</taxon>
        <taxon>Conoidasida</taxon>
        <taxon>Coccidia</taxon>
        <taxon>Eucoccidiorida</taxon>
        <taxon>Eimeriorina</taxon>
        <taxon>Eimeriidae</taxon>
        <taxon>Eimeria</taxon>
    </lineage>
</organism>
<keyword evidence="4" id="KW-0067">ATP-binding</keyword>
<proteinExistence type="predicted"/>
<feature type="non-terminal residue" evidence="7">
    <location>
        <position position="344"/>
    </location>
</feature>
<dbReference type="InterPro" id="IPR007807">
    <property type="entry name" value="TcmA/NAT10_helicase"/>
</dbReference>
<dbReference type="GO" id="GO:0000049">
    <property type="term" value="F:tRNA binding"/>
    <property type="evidence" value="ECO:0007669"/>
    <property type="project" value="TreeGrafter"/>
</dbReference>
<dbReference type="RefSeq" id="XP_013248331.1">
    <property type="nucleotide sequence ID" value="XM_013392877.1"/>
</dbReference>